<dbReference type="InterPro" id="IPR010723">
    <property type="entry name" value="HemN_C"/>
</dbReference>
<comment type="similarity">
    <text evidence="3 14">Belongs to the anaerobic coproporphyrinogen-III oxidase family.</text>
</comment>
<evidence type="ECO:0000256" key="5">
    <source>
        <dbReference type="ARBA" id="ARBA00022485"/>
    </source>
</evidence>
<evidence type="ECO:0000256" key="1">
    <source>
        <dbReference type="ARBA" id="ARBA00004496"/>
    </source>
</evidence>
<dbReference type="GO" id="GO:0051989">
    <property type="term" value="F:coproporphyrinogen dehydrogenase activity"/>
    <property type="evidence" value="ECO:0007669"/>
    <property type="project" value="UniProtKB-EC"/>
</dbReference>
<dbReference type="InterPro" id="IPR058240">
    <property type="entry name" value="rSAM_sf"/>
</dbReference>
<evidence type="ECO:0000256" key="13">
    <source>
        <dbReference type="ARBA" id="ARBA00048321"/>
    </source>
</evidence>
<comment type="cofactor">
    <cofactor evidence="14">
        <name>[4Fe-4S] cluster</name>
        <dbReference type="ChEBI" id="CHEBI:49883"/>
    </cofactor>
    <text evidence="14">Binds 1 [4Fe-4S] cluster. The cluster is coordinated with 3 cysteines and an exchangeable S-adenosyl-L-methionine.</text>
</comment>
<evidence type="ECO:0000256" key="3">
    <source>
        <dbReference type="ARBA" id="ARBA00005493"/>
    </source>
</evidence>
<dbReference type="SFLD" id="SFLDS00029">
    <property type="entry name" value="Radical_SAM"/>
    <property type="match status" value="1"/>
</dbReference>
<dbReference type="PANTHER" id="PTHR13932:SF6">
    <property type="entry name" value="OXYGEN-INDEPENDENT COPROPORPHYRINOGEN III OXIDASE"/>
    <property type="match status" value="1"/>
</dbReference>
<evidence type="ECO:0000256" key="7">
    <source>
        <dbReference type="ARBA" id="ARBA00022691"/>
    </source>
</evidence>
<dbReference type="RefSeq" id="WP_378162316.1">
    <property type="nucleotide sequence ID" value="NZ_JBHSBU010000001.1"/>
</dbReference>
<dbReference type="InterPro" id="IPR004558">
    <property type="entry name" value="Coprogen_oxidase_HemN"/>
</dbReference>
<keyword evidence="9 14" id="KW-0560">Oxidoreductase</keyword>
<dbReference type="CDD" id="cd01335">
    <property type="entry name" value="Radical_SAM"/>
    <property type="match status" value="1"/>
</dbReference>
<protein>
    <recommendedName>
        <fullName evidence="14">Coproporphyrinogen-III oxidase</fullName>
        <ecNumber evidence="14">1.3.98.3</ecNumber>
    </recommendedName>
</protein>
<evidence type="ECO:0000256" key="6">
    <source>
        <dbReference type="ARBA" id="ARBA00022490"/>
    </source>
</evidence>
<comment type="caution">
    <text evidence="16">The sequence shown here is derived from an EMBL/GenBank/DDBJ whole genome shotgun (WGS) entry which is preliminary data.</text>
</comment>
<comment type="subcellular location">
    <subcellularLocation>
        <location evidence="1 14">Cytoplasm</location>
    </subcellularLocation>
</comment>
<dbReference type="Proteomes" id="UP001595791">
    <property type="component" value="Unassembled WGS sequence"/>
</dbReference>
<evidence type="ECO:0000256" key="9">
    <source>
        <dbReference type="ARBA" id="ARBA00023002"/>
    </source>
</evidence>
<dbReference type="SMART" id="SM00729">
    <property type="entry name" value="Elp3"/>
    <property type="match status" value="1"/>
</dbReference>
<dbReference type="PANTHER" id="PTHR13932">
    <property type="entry name" value="COPROPORPHYRINIGEN III OXIDASE"/>
    <property type="match status" value="1"/>
</dbReference>
<dbReference type="InterPro" id="IPR006638">
    <property type="entry name" value="Elp3/MiaA/NifB-like_rSAM"/>
</dbReference>
<sequence length="477" mass="53938">MNAPCTLPSHQDNVDVQALSFDKALIERLAGNGPRYTSYPTADRFHDQFGEADYRRLATERFSGPERRPLSLYVHIPFCNTICYYCGCNKIITKNKAHAEVYLDYLEREIALQAPLFSPAARVEQMHFGGGTPTFLSDAQLTRLVDALRRHFDFAADDQGEYSIEIDPRKVEPATVALLGKLGFNRMSLGVQDFDPAVQQAVNRLQSEEETLRVIDAARQHGFRSVSIDLIYGLPRQTLPGFGATLDKVVAARPDRLSIYNYAHLPHLFKTQRQINEDELPSLDQKLDILSLAISRLSEAGYVYIGMDHFALPDDELAIAQRAGTLHRNFQGYSTHDDIDLLALGVSGIGKVGNSYSQNVRGTEDYYALLDAGQLPLLRGITLSRDDELRRSLIQQLMCAFTLDLAAIEQRWDIRFTDYFAWECDKLATLAADGLLTLDRQRLQVLPRGRLLVRNIAMVFDRYLRLGQPMQRYSKTI</sequence>
<comment type="subunit">
    <text evidence="4">Monomer.</text>
</comment>
<evidence type="ECO:0000313" key="17">
    <source>
        <dbReference type="Proteomes" id="UP001595791"/>
    </source>
</evidence>
<dbReference type="Gene3D" id="1.10.10.920">
    <property type="match status" value="1"/>
</dbReference>
<dbReference type="SUPFAM" id="SSF102114">
    <property type="entry name" value="Radical SAM enzymes"/>
    <property type="match status" value="1"/>
</dbReference>
<keyword evidence="6 14" id="KW-0963">Cytoplasm</keyword>
<comment type="pathway">
    <text evidence="2 14">Porphyrin-containing compound metabolism; protoporphyrin-IX biosynthesis; protoporphyrinogen-IX from coproporphyrinogen-III (AdoMet route): step 1/1.</text>
</comment>
<dbReference type="Pfam" id="PF06969">
    <property type="entry name" value="HemN_C"/>
    <property type="match status" value="1"/>
</dbReference>
<evidence type="ECO:0000256" key="10">
    <source>
        <dbReference type="ARBA" id="ARBA00023004"/>
    </source>
</evidence>
<dbReference type="EMBL" id="JBHSBU010000001">
    <property type="protein sequence ID" value="MFC4159020.1"/>
    <property type="molecule type" value="Genomic_DNA"/>
</dbReference>
<dbReference type="Gene3D" id="3.30.750.200">
    <property type="match status" value="1"/>
</dbReference>
<dbReference type="InterPro" id="IPR034505">
    <property type="entry name" value="Coproporphyrinogen-III_oxidase"/>
</dbReference>
<evidence type="ECO:0000313" key="16">
    <source>
        <dbReference type="EMBL" id="MFC4159020.1"/>
    </source>
</evidence>
<keyword evidence="11 14" id="KW-0411">Iron-sulfur</keyword>
<keyword evidence="10 14" id="KW-0408">Iron</keyword>
<keyword evidence="8 14" id="KW-0479">Metal-binding</keyword>
<evidence type="ECO:0000256" key="14">
    <source>
        <dbReference type="PIRNR" id="PIRNR000167"/>
    </source>
</evidence>
<dbReference type="NCBIfam" id="TIGR00538">
    <property type="entry name" value="hemN"/>
    <property type="match status" value="1"/>
</dbReference>
<comment type="catalytic activity">
    <reaction evidence="13 14">
        <text>coproporphyrinogen III + 2 S-adenosyl-L-methionine = protoporphyrinogen IX + 2 5'-deoxyadenosine + 2 L-methionine + 2 CO2</text>
        <dbReference type="Rhea" id="RHEA:15425"/>
        <dbReference type="ChEBI" id="CHEBI:16526"/>
        <dbReference type="ChEBI" id="CHEBI:17319"/>
        <dbReference type="ChEBI" id="CHEBI:57307"/>
        <dbReference type="ChEBI" id="CHEBI:57309"/>
        <dbReference type="ChEBI" id="CHEBI:57844"/>
        <dbReference type="ChEBI" id="CHEBI:59789"/>
        <dbReference type="EC" id="1.3.98.3"/>
    </reaction>
</comment>
<evidence type="ECO:0000256" key="2">
    <source>
        <dbReference type="ARBA" id="ARBA00004785"/>
    </source>
</evidence>
<gene>
    <name evidence="16" type="primary">hemN</name>
    <name evidence="16" type="ORF">ACFOW7_06575</name>
</gene>
<dbReference type="PROSITE" id="PS51918">
    <property type="entry name" value="RADICAL_SAM"/>
    <property type="match status" value="1"/>
</dbReference>
<feature type="domain" description="Radical SAM core" evidence="15">
    <location>
        <begin position="64"/>
        <end position="300"/>
    </location>
</feature>
<keyword evidence="12 14" id="KW-0627">Porphyrin biosynthesis</keyword>
<evidence type="ECO:0000256" key="4">
    <source>
        <dbReference type="ARBA" id="ARBA00011245"/>
    </source>
</evidence>
<dbReference type="PIRSF" id="PIRSF000167">
    <property type="entry name" value="HemN"/>
    <property type="match status" value="1"/>
</dbReference>
<accession>A0ABV8MP65</accession>
<keyword evidence="5 14" id="KW-0004">4Fe-4S</keyword>
<keyword evidence="7 14" id="KW-0949">S-adenosyl-L-methionine</keyword>
<dbReference type="InterPro" id="IPR007197">
    <property type="entry name" value="rSAM"/>
</dbReference>
<dbReference type="SFLD" id="SFLDG01065">
    <property type="entry name" value="anaerobic_coproporphyrinogen-I"/>
    <property type="match status" value="1"/>
</dbReference>
<dbReference type="Pfam" id="PF04055">
    <property type="entry name" value="Radical_SAM"/>
    <property type="match status" value="1"/>
</dbReference>
<name>A0ABV8MP65_9NEIS</name>
<dbReference type="EC" id="1.3.98.3" evidence="14"/>
<organism evidence="16 17">
    <name type="scientific">Chitinimonas lacunae</name>
    <dbReference type="NCBI Taxonomy" id="1963018"/>
    <lineage>
        <taxon>Bacteria</taxon>
        <taxon>Pseudomonadati</taxon>
        <taxon>Pseudomonadota</taxon>
        <taxon>Betaproteobacteria</taxon>
        <taxon>Neisseriales</taxon>
        <taxon>Chitinibacteraceae</taxon>
        <taxon>Chitinimonas</taxon>
    </lineage>
</organism>
<evidence type="ECO:0000256" key="11">
    <source>
        <dbReference type="ARBA" id="ARBA00023014"/>
    </source>
</evidence>
<keyword evidence="17" id="KW-1185">Reference proteome</keyword>
<proteinExistence type="inferred from homology"/>
<reference evidence="17" key="1">
    <citation type="journal article" date="2019" name="Int. J. Syst. Evol. Microbiol.">
        <title>The Global Catalogue of Microorganisms (GCM) 10K type strain sequencing project: providing services to taxonomists for standard genome sequencing and annotation.</title>
        <authorList>
            <consortium name="The Broad Institute Genomics Platform"/>
            <consortium name="The Broad Institute Genome Sequencing Center for Infectious Disease"/>
            <person name="Wu L."/>
            <person name="Ma J."/>
        </authorList>
    </citation>
    <scope>NUCLEOTIDE SEQUENCE [LARGE SCALE GENOMIC DNA]</scope>
    <source>
        <strain evidence="17">LMG 29894</strain>
    </source>
</reference>
<evidence type="ECO:0000259" key="15">
    <source>
        <dbReference type="PROSITE" id="PS51918"/>
    </source>
</evidence>
<evidence type="ECO:0000256" key="12">
    <source>
        <dbReference type="ARBA" id="ARBA00023244"/>
    </source>
</evidence>
<evidence type="ECO:0000256" key="8">
    <source>
        <dbReference type="ARBA" id="ARBA00022723"/>
    </source>
</evidence>